<dbReference type="InterPro" id="IPR036034">
    <property type="entry name" value="PDZ_sf"/>
</dbReference>
<dbReference type="SUPFAM" id="SSF50156">
    <property type="entry name" value="PDZ domain-like"/>
    <property type="match status" value="2"/>
</dbReference>
<dbReference type="Gene3D" id="2.30.42.10">
    <property type="match status" value="2"/>
</dbReference>
<dbReference type="Pfam" id="PF13180">
    <property type="entry name" value="PDZ_2"/>
    <property type="match status" value="2"/>
</dbReference>
<feature type="domain" description="PDZ" evidence="3">
    <location>
        <begin position="42"/>
        <end position="133"/>
    </location>
</feature>
<dbReference type="SMART" id="SM00228">
    <property type="entry name" value="PDZ"/>
    <property type="match status" value="2"/>
</dbReference>
<dbReference type="RefSeq" id="WP_082125771.1">
    <property type="nucleotide sequence ID" value="NZ_JACHEK010000011.1"/>
</dbReference>
<dbReference type="EMBL" id="JACHEK010000011">
    <property type="protein sequence ID" value="MBB6146932.1"/>
    <property type="molecule type" value="Genomic_DNA"/>
</dbReference>
<evidence type="ECO:0000313" key="5">
    <source>
        <dbReference type="Proteomes" id="UP000538666"/>
    </source>
</evidence>
<accession>A0A841JZZ9</accession>
<evidence type="ECO:0000313" key="4">
    <source>
        <dbReference type="EMBL" id="MBB6146932.1"/>
    </source>
</evidence>
<protein>
    <submittedName>
        <fullName evidence="4">S1-C subfamily serine protease</fullName>
    </submittedName>
</protein>
<gene>
    <name evidence="4" type="ORF">HNQ77_004913</name>
</gene>
<keyword evidence="5" id="KW-1185">Reference proteome</keyword>
<dbReference type="AlphaFoldDB" id="A0A841JZZ9"/>
<dbReference type="GO" id="GO:0012501">
    <property type="term" value="P:programmed cell death"/>
    <property type="evidence" value="ECO:0007669"/>
    <property type="project" value="TreeGrafter"/>
</dbReference>
<dbReference type="CDD" id="cd06779">
    <property type="entry name" value="cpPDZ_Deg_HtrA-like"/>
    <property type="match status" value="1"/>
</dbReference>
<feature type="domain" description="PDZ" evidence="3">
    <location>
        <begin position="186"/>
        <end position="273"/>
    </location>
</feature>
<dbReference type="GO" id="GO:0004252">
    <property type="term" value="F:serine-type endopeptidase activity"/>
    <property type="evidence" value="ECO:0007669"/>
    <property type="project" value="TreeGrafter"/>
</dbReference>
<name>A0A841JZZ9_9BACT</name>
<feature type="signal peptide" evidence="2">
    <location>
        <begin position="1"/>
        <end position="25"/>
    </location>
</feature>
<dbReference type="PANTHER" id="PTHR22939:SF129">
    <property type="entry name" value="SERINE PROTEASE HTRA2, MITOCHONDRIAL"/>
    <property type="match status" value="1"/>
</dbReference>
<sequence>MKYFLRLVSATVAAGTVVLVPAGFAAGSSGRQITTVIGQSPALLAASSTSGYLGIGLRDIDNKRAANLKLKDTTGAEIITVDHDAPAGAVGLKVHDVVLQMNGQPVAGADQMRRMLRETPPGRSISLVISRDGQQQTINVALADQGALEQKAFSNLAIVPDPDGDGGGIALAAPSSHSGVKGFFGSLTFGSTSVGVQLDPLGSQLADYFGVKDGQGLLVKRVADNSPAAAAGLKAGDVVTKVNGHVMATLSEWAKAMHANRGKQIQVTIFRNRKEQTLSMQAGEGKHKGELLVPRGLPAEGAAAQGQS</sequence>
<dbReference type="OrthoDB" id="109450at2"/>
<dbReference type="InterPro" id="IPR001478">
    <property type="entry name" value="PDZ"/>
</dbReference>
<reference evidence="4 5" key="1">
    <citation type="submission" date="2020-08" db="EMBL/GenBank/DDBJ databases">
        <title>Genomic Encyclopedia of Type Strains, Phase IV (KMG-IV): sequencing the most valuable type-strain genomes for metagenomic binning, comparative biology and taxonomic classification.</title>
        <authorList>
            <person name="Goeker M."/>
        </authorList>
    </citation>
    <scope>NUCLEOTIDE SEQUENCE [LARGE SCALE GENOMIC DNA]</scope>
    <source>
        <strain evidence="4 5">DSM 103733</strain>
    </source>
</reference>
<evidence type="ECO:0000256" key="2">
    <source>
        <dbReference type="SAM" id="SignalP"/>
    </source>
</evidence>
<dbReference type="PANTHER" id="PTHR22939">
    <property type="entry name" value="SERINE PROTEASE FAMILY S1C HTRA-RELATED"/>
    <property type="match status" value="1"/>
</dbReference>
<proteinExistence type="inferred from homology"/>
<keyword evidence="4" id="KW-0378">Hydrolase</keyword>
<keyword evidence="4" id="KW-0645">Protease</keyword>
<dbReference type="GO" id="GO:0006508">
    <property type="term" value="P:proteolysis"/>
    <property type="evidence" value="ECO:0007669"/>
    <property type="project" value="UniProtKB-KW"/>
</dbReference>
<evidence type="ECO:0000259" key="3">
    <source>
        <dbReference type="PROSITE" id="PS50106"/>
    </source>
</evidence>
<feature type="chain" id="PRO_5032364927" evidence="2">
    <location>
        <begin position="26"/>
        <end position="308"/>
    </location>
</feature>
<organism evidence="4 5">
    <name type="scientific">Silvibacterium bohemicum</name>
    <dbReference type="NCBI Taxonomy" id="1577686"/>
    <lineage>
        <taxon>Bacteria</taxon>
        <taxon>Pseudomonadati</taxon>
        <taxon>Acidobacteriota</taxon>
        <taxon>Terriglobia</taxon>
        <taxon>Terriglobales</taxon>
        <taxon>Acidobacteriaceae</taxon>
        <taxon>Silvibacterium</taxon>
    </lineage>
</organism>
<dbReference type="PROSITE" id="PS50106">
    <property type="entry name" value="PDZ"/>
    <property type="match status" value="2"/>
</dbReference>
<evidence type="ECO:0000256" key="1">
    <source>
        <dbReference type="ARBA" id="ARBA00010541"/>
    </source>
</evidence>
<comment type="similarity">
    <text evidence="1">Belongs to the peptidase S1C family.</text>
</comment>
<comment type="caution">
    <text evidence="4">The sequence shown here is derived from an EMBL/GenBank/DDBJ whole genome shotgun (WGS) entry which is preliminary data.</text>
</comment>
<keyword evidence="2" id="KW-0732">Signal</keyword>
<dbReference type="Proteomes" id="UP000538666">
    <property type="component" value="Unassembled WGS sequence"/>
</dbReference>